<gene>
    <name evidence="1" type="ordered locus">CJJ81176_0086</name>
</gene>
<organism evidence="1 2">
    <name type="scientific">Campylobacter jejuni subsp. jejuni serotype O:23/36 (strain 81-176)</name>
    <dbReference type="NCBI Taxonomy" id="354242"/>
    <lineage>
        <taxon>Bacteria</taxon>
        <taxon>Pseudomonadati</taxon>
        <taxon>Campylobacterota</taxon>
        <taxon>Epsilonproteobacteria</taxon>
        <taxon>Campylobacterales</taxon>
        <taxon>Campylobacteraceae</taxon>
        <taxon>Campylobacter</taxon>
    </lineage>
</organism>
<protein>
    <submittedName>
        <fullName evidence="1">Anion transporter</fullName>
    </submittedName>
</protein>
<name>A0A0H3PCL0_CAMJJ</name>
<evidence type="ECO:0000313" key="1">
    <source>
        <dbReference type="EMBL" id="EAQ71970.1"/>
    </source>
</evidence>
<proteinExistence type="predicted"/>
<accession>A0A0H3PCL0</accession>
<reference evidence="2" key="1">
    <citation type="submission" date="2006-12" db="EMBL/GenBank/DDBJ databases">
        <authorList>
            <person name="Fouts D.E."/>
            <person name="Nelson K.E."/>
            <person name="Sebastian Y."/>
        </authorList>
    </citation>
    <scope>NUCLEOTIDE SEQUENCE [LARGE SCALE GENOMIC DNA]</scope>
    <source>
        <strain evidence="2">81-176</strain>
    </source>
</reference>
<dbReference type="AlphaFoldDB" id="A0A0H3PCL0"/>
<dbReference type="Proteomes" id="UP000000646">
    <property type="component" value="Chromosome"/>
</dbReference>
<evidence type="ECO:0000313" key="2">
    <source>
        <dbReference type="Proteomes" id="UP000000646"/>
    </source>
</evidence>
<dbReference type="HOGENOM" id="CLU_2951606_0_0_7"/>
<sequence length="59" mass="6558">MFITATAPNPLVVDLIAQATNLEVHLTWGGVIGFRDVFTWYSCYAFDAFDALFSLSARN</sequence>
<dbReference type="KEGG" id="cjj:CJJ81176_0086"/>
<dbReference type="EMBL" id="CP000538">
    <property type="protein sequence ID" value="EAQ71970.1"/>
    <property type="molecule type" value="Genomic_DNA"/>
</dbReference>